<evidence type="ECO:0000256" key="1">
    <source>
        <dbReference type="ARBA" id="ARBA00004193"/>
    </source>
</evidence>
<dbReference type="Gene3D" id="3.10.105.10">
    <property type="entry name" value="Dipeptide-binding Protein, Domain 3"/>
    <property type="match status" value="1"/>
</dbReference>
<dbReference type="GO" id="GO:0043190">
    <property type="term" value="C:ATP-binding cassette (ABC) transporter complex"/>
    <property type="evidence" value="ECO:0007669"/>
    <property type="project" value="InterPro"/>
</dbReference>
<evidence type="ECO:0000256" key="3">
    <source>
        <dbReference type="ARBA" id="ARBA00022448"/>
    </source>
</evidence>
<organism evidence="7 8">
    <name type="scientific">Proteiniborus ethanoligenes</name>
    <dbReference type="NCBI Taxonomy" id="415015"/>
    <lineage>
        <taxon>Bacteria</taxon>
        <taxon>Bacillati</taxon>
        <taxon>Bacillota</taxon>
        <taxon>Clostridia</taxon>
        <taxon>Eubacteriales</taxon>
        <taxon>Proteiniborus</taxon>
    </lineage>
</organism>
<dbReference type="PANTHER" id="PTHR30290:SF10">
    <property type="entry name" value="PERIPLASMIC OLIGOPEPTIDE-BINDING PROTEIN-RELATED"/>
    <property type="match status" value="1"/>
</dbReference>
<reference evidence="7 8" key="1">
    <citation type="submission" date="2016-10" db="EMBL/GenBank/DDBJ databases">
        <authorList>
            <person name="de Groot N.N."/>
        </authorList>
    </citation>
    <scope>NUCLEOTIDE SEQUENCE [LARGE SCALE GENOMIC DNA]</scope>
    <source>
        <strain evidence="7 8">DSM 21650</strain>
    </source>
</reference>
<feature type="chain" id="PRO_5038750903" evidence="5">
    <location>
        <begin position="22"/>
        <end position="627"/>
    </location>
</feature>
<dbReference type="CDD" id="cd08504">
    <property type="entry name" value="PBP2_OppA"/>
    <property type="match status" value="1"/>
</dbReference>
<dbReference type="InterPro" id="IPR023765">
    <property type="entry name" value="SBP_5_CS"/>
</dbReference>
<dbReference type="InterPro" id="IPR000914">
    <property type="entry name" value="SBP_5_dom"/>
</dbReference>
<keyword evidence="4 5" id="KW-0732">Signal</keyword>
<dbReference type="InterPro" id="IPR039424">
    <property type="entry name" value="SBP_5"/>
</dbReference>
<feature type="signal peptide" evidence="5">
    <location>
        <begin position="1"/>
        <end position="21"/>
    </location>
</feature>
<evidence type="ECO:0000313" key="7">
    <source>
        <dbReference type="EMBL" id="SDZ14405.1"/>
    </source>
</evidence>
<dbReference type="InterPro" id="IPR030678">
    <property type="entry name" value="Peptide/Ni-bd"/>
</dbReference>
<keyword evidence="8" id="KW-1185">Reference proteome</keyword>
<dbReference type="OrthoDB" id="9801912at2"/>
<dbReference type="GO" id="GO:1904680">
    <property type="term" value="F:peptide transmembrane transporter activity"/>
    <property type="evidence" value="ECO:0007669"/>
    <property type="project" value="TreeGrafter"/>
</dbReference>
<dbReference type="EMBL" id="FNQE01000021">
    <property type="protein sequence ID" value="SDZ14405.1"/>
    <property type="molecule type" value="Genomic_DNA"/>
</dbReference>
<dbReference type="Gene3D" id="3.40.190.10">
    <property type="entry name" value="Periplasmic binding protein-like II"/>
    <property type="match status" value="1"/>
</dbReference>
<dbReference type="PANTHER" id="PTHR30290">
    <property type="entry name" value="PERIPLASMIC BINDING COMPONENT OF ABC TRANSPORTER"/>
    <property type="match status" value="1"/>
</dbReference>
<dbReference type="PROSITE" id="PS51257">
    <property type="entry name" value="PROKAR_LIPOPROTEIN"/>
    <property type="match status" value="1"/>
</dbReference>
<evidence type="ECO:0000256" key="4">
    <source>
        <dbReference type="ARBA" id="ARBA00022729"/>
    </source>
</evidence>
<keyword evidence="3" id="KW-0813">Transport</keyword>
<dbReference type="Pfam" id="PF00496">
    <property type="entry name" value="SBP_bac_5"/>
    <property type="match status" value="1"/>
</dbReference>
<gene>
    <name evidence="7" type="ORF">SAMN05660462_02013</name>
</gene>
<evidence type="ECO:0000259" key="6">
    <source>
        <dbReference type="Pfam" id="PF00496"/>
    </source>
</evidence>
<accession>A0A1H3QN49</accession>
<dbReference type="Proteomes" id="UP000198625">
    <property type="component" value="Unassembled WGS sequence"/>
</dbReference>
<evidence type="ECO:0000256" key="2">
    <source>
        <dbReference type="ARBA" id="ARBA00005695"/>
    </source>
</evidence>
<dbReference type="SUPFAM" id="SSF53850">
    <property type="entry name" value="Periplasmic binding protein-like II"/>
    <property type="match status" value="1"/>
</dbReference>
<dbReference type="GO" id="GO:0015833">
    <property type="term" value="P:peptide transport"/>
    <property type="evidence" value="ECO:0007669"/>
    <property type="project" value="TreeGrafter"/>
</dbReference>
<comment type="subcellular location">
    <subcellularLocation>
        <location evidence="1">Cell membrane</location>
        <topology evidence="1">Lipid-anchor</topology>
    </subcellularLocation>
</comment>
<proteinExistence type="inferred from homology"/>
<dbReference type="AlphaFoldDB" id="A0A1H3QN49"/>
<protein>
    <submittedName>
        <fullName evidence="7">Oligopeptide transport system substrate-binding protein</fullName>
    </submittedName>
</protein>
<dbReference type="GO" id="GO:0042597">
    <property type="term" value="C:periplasmic space"/>
    <property type="evidence" value="ECO:0007669"/>
    <property type="project" value="UniProtKB-ARBA"/>
</dbReference>
<dbReference type="STRING" id="415015.SAMN05660462_02013"/>
<dbReference type="PIRSF" id="PIRSF002741">
    <property type="entry name" value="MppA"/>
    <property type="match status" value="1"/>
</dbReference>
<dbReference type="PROSITE" id="PS01040">
    <property type="entry name" value="SBP_BACTERIAL_5"/>
    <property type="match status" value="1"/>
</dbReference>
<evidence type="ECO:0000313" key="8">
    <source>
        <dbReference type="Proteomes" id="UP000198625"/>
    </source>
</evidence>
<evidence type="ECO:0000256" key="5">
    <source>
        <dbReference type="SAM" id="SignalP"/>
    </source>
</evidence>
<dbReference type="RefSeq" id="WP_091730632.1">
    <property type="nucleotide sequence ID" value="NZ_FNQE01000021.1"/>
</dbReference>
<name>A0A1H3QN49_9FIRM</name>
<comment type="similarity">
    <text evidence="2">Belongs to the bacterial solute-binding protein 5 family.</text>
</comment>
<dbReference type="Gene3D" id="3.90.76.10">
    <property type="entry name" value="Dipeptide-binding Protein, Domain 1"/>
    <property type="match status" value="1"/>
</dbReference>
<sequence>MKRFLALTLVLLMLLAGCTKGNQETQTNVEKPAESGETVVETPAVVQEYTTVYSGEIATINYLVTATTAEFGLAANFVDTLIDYDRYGVPQPSLATNWNVSDDGLVWTFKLREGVKWVTHDGKEYAEVVAQDFVDAMKYILDSTKESQTANIAYQVIKNAELFYNGEISDFEQVGVKAIDKYTLEYTLEKPTPYFLSMLTYVCFFPANGQYLAEVGEKFGTDNVNFLYNGAYIMETFEPQNRRVLVANENYWDKENIHIKKIISIYNKEAATLAPELLLRGEVDYASIPSSIIDEWMKDSKKKDMIRPNRTGFYTYFYALNFDPQFPAEYEPENWKKAVNNLNFRKSFFHALDRKAAMLTAEPYDPEKRISNTITPKNFVDLDGVDYTQLGSLAKFANTDSFNESLAKEYRDKAMEELKGKVNFPVKVLMPYNTGSTEWANRAQVIEQQMENLLGTDYIDIIIDPKPPTGFLKEVRRSGNYAFLECNWGPDYADPETYTDPFTPSGTYNWPHLAEGYKEANGKNTYENMVNAAIAEVLDIELRYALFAEAEAFFIDQAFVIPYAVGGGGYSASRLNPFESPYSPFGVSAERFKGQKVMEKPMNTEQYEAELIKWEKERAEALKAAGK</sequence>
<feature type="domain" description="Solute-binding protein family 5" evidence="6">
    <location>
        <begin position="90"/>
        <end position="508"/>
    </location>
</feature>